<evidence type="ECO:0000256" key="1">
    <source>
        <dbReference type="SAM" id="MobiDB-lite"/>
    </source>
</evidence>
<feature type="region of interest" description="Disordered" evidence="1">
    <location>
        <begin position="373"/>
        <end position="396"/>
    </location>
</feature>
<keyword evidence="5" id="KW-1185">Reference proteome</keyword>
<keyword evidence="2" id="KW-0472">Membrane</keyword>
<feature type="transmembrane region" description="Helical" evidence="2">
    <location>
        <begin position="123"/>
        <end position="142"/>
    </location>
</feature>
<feature type="compositionally biased region" description="Polar residues" evidence="1">
    <location>
        <begin position="373"/>
        <end position="383"/>
    </location>
</feature>
<feature type="compositionally biased region" description="Basic and acidic residues" evidence="1">
    <location>
        <begin position="384"/>
        <end position="395"/>
    </location>
</feature>
<dbReference type="PANTHER" id="PTHR34978:SF3">
    <property type="entry name" value="SLR0241 PROTEIN"/>
    <property type="match status" value="1"/>
</dbReference>
<gene>
    <name evidence="4" type="ORF">KGMB02408_39930</name>
</gene>
<keyword evidence="2" id="KW-1133">Transmembrane helix</keyword>
<evidence type="ECO:0000256" key="2">
    <source>
        <dbReference type="SAM" id="Phobius"/>
    </source>
</evidence>
<dbReference type="OrthoDB" id="9814002at2"/>
<evidence type="ECO:0000313" key="5">
    <source>
        <dbReference type="Proteomes" id="UP000288079"/>
    </source>
</evidence>
<accession>A0A401LZW4</accession>
<feature type="domain" description="Peptidase M56" evidence="3">
    <location>
        <begin position="57"/>
        <end position="288"/>
    </location>
</feature>
<organism evidence="4 5">
    <name type="scientific">Bacteroides faecalis</name>
    <dbReference type="NCBI Taxonomy" id="2447885"/>
    <lineage>
        <taxon>Bacteria</taxon>
        <taxon>Pseudomonadati</taxon>
        <taxon>Bacteroidota</taxon>
        <taxon>Bacteroidia</taxon>
        <taxon>Bacteroidales</taxon>
        <taxon>Bacteroidaceae</taxon>
        <taxon>Bacteroides</taxon>
    </lineage>
</organism>
<protein>
    <submittedName>
        <fullName evidence="4">Transcriptional regulator</fullName>
    </submittedName>
</protein>
<dbReference type="InterPro" id="IPR008756">
    <property type="entry name" value="Peptidase_M56"/>
</dbReference>
<evidence type="ECO:0000313" key="4">
    <source>
        <dbReference type="EMBL" id="GCB37048.1"/>
    </source>
</evidence>
<comment type="caution">
    <text evidence="4">The sequence shown here is derived from an EMBL/GenBank/DDBJ whole genome shotgun (WGS) entry which is preliminary data.</text>
</comment>
<sequence length="750" mass="86597">MIDLDWSGWAILRFVGASFILWLCYYLLYDRKAAFNQCRKFLLFSVLLAAVVAVIRIPVYPKEVIPIDNQQSIIYETQTNEISETKIEVPGIQSDIPETVVSEGGNEPMIPVEEPPFYASWDYVQIAWSIYGIGVLILLLHLSTEVIRIKRLQRWGSCTTDTDGIHIVRNNNVSSPFSFYRTIFIHRKLEGEVLQVVVLHEKAHIFFHHYRDTFFIECMSVLFWFNPFVWLIKRELRALHEFQVDNSLLSSKIELFNYQRILFEELMGYSPKIANGFHNSLIKKRFIMMKYQYKERFSGLRKIALFPLCIGLLALFSFTERPTTSNLTAGDMTVPVVSKETSNVKSEIIPTPENSVKEEELITDSFSQSVLEPFITNESTKSNETQKTDSNKPETEPIGITWEKAIRANVERPKTEPKSITWEKAIRTMEKESEPEPQSNNTNNEIGVDLRSDQLVVSRLSRRNQGESFVRFIECTPQDTRVTIALPVLYDRHWIQFEKGLSIVDENTQDIYRIRSLTRGMQLNQTYWIEGQRDRLVEFTMVFPPLGKKVKKISIRDCFPEENGITPPNGSGWNLNNLWVNEFAPTIARLTEYDKEGRPLRSDRVEEVNIPASQLTIAPTNSGSTEIYKIETTDNHTEVTLSIPIYFDRHWLCVGRDLAIVDEATGKVYQLERIAKGIEVNKLSWIEGCKGRSILVTLLFPKLDKKVKKISLYDVYPDAGCISPTNGSPWNWRGIKIKDYQREQKGRIIL</sequence>
<evidence type="ECO:0000259" key="3">
    <source>
        <dbReference type="Pfam" id="PF05569"/>
    </source>
</evidence>
<dbReference type="Pfam" id="PF05569">
    <property type="entry name" value="Peptidase_M56"/>
    <property type="match status" value="1"/>
</dbReference>
<dbReference type="Proteomes" id="UP000288079">
    <property type="component" value="Unassembled WGS sequence"/>
</dbReference>
<feature type="transmembrane region" description="Helical" evidence="2">
    <location>
        <begin position="41"/>
        <end position="59"/>
    </location>
</feature>
<dbReference type="AlphaFoldDB" id="A0A401LZW4"/>
<dbReference type="InterPro" id="IPR052173">
    <property type="entry name" value="Beta-lactam_resp_regulator"/>
</dbReference>
<reference evidence="4 5" key="1">
    <citation type="submission" date="2018-10" db="EMBL/GenBank/DDBJ databases">
        <title>Draft Genome Sequence of Bacteroides sp. KCTC 15687.</title>
        <authorList>
            <person name="Yu S.Y."/>
            <person name="Kim J.S."/>
            <person name="Oh B.S."/>
            <person name="Park S.H."/>
            <person name="Kang S.W."/>
            <person name="Park J.E."/>
            <person name="Choi S.H."/>
            <person name="Han K.I."/>
            <person name="Lee K.C."/>
            <person name="Eom M.K."/>
            <person name="Suh M.K."/>
            <person name="Lee D.H."/>
            <person name="Yoon H."/>
            <person name="Kim B."/>
            <person name="Yang S.J."/>
            <person name="Lee J.S."/>
            <person name="Lee J.H."/>
        </authorList>
    </citation>
    <scope>NUCLEOTIDE SEQUENCE [LARGE SCALE GENOMIC DNA]</scope>
    <source>
        <strain evidence="4 5">KCTC 15687</strain>
    </source>
</reference>
<feature type="transmembrane region" description="Helical" evidence="2">
    <location>
        <begin position="6"/>
        <end position="29"/>
    </location>
</feature>
<feature type="transmembrane region" description="Helical" evidence="2">
    <location>
        <begin position="299"/>
        <end position="318"/>
    </location>
</feature>
<keyword evidence="2" id="KW-0812">Transmembrane</keyword>
<dbReference type="PANTHER" id="PTHR34978">
    <property type="entry name" value="POSSIBLE SENSOR-TRANSDUCER PROTEIN BLAR"/>
    <property type="match status" value="1"/>
</dbReference>
<dbReference type="RefSeq" id="WP_125042506.1">
    <property type="nucleotide sequence ID" value="NZ_BHWB01000018.1"/>
</dbReference>
<proteinExistence type="predicted"/>
<dbReference type="CDD" id="cd07341">
    <property type="entry name" value="M56_BlaR1_MecR1_like"/>
    <property type="match status" value="1"/>
</dbReference>
<name>A0A401LZW4_9BACE</name>
<dbReference type="EMBL" id="BHWB01000018">
    <property type="protein sequence ID" value="GCB37048.1"/>
    <property type="molecule type" value="Genomic_DNA"/>
</dbReference>